<feature type="domain" description="Sec23/Sec24 beta-sandwich" evidence="18">
    <location>
        <begin position="986"/>
        <end position="1069"/>
    </location>
</feature>
<dbReference type="CDD" id="cd01479">
    <property type="entry name" value="Sec24-like"/>
    <property type="match status" value="1"/>
</dbReference>
<dbReference type="GO" id="GO:0006886">
    <property type="term" value="P:intracellular protein transport"/>
    <property type="evidence" value="ECO:0007669"/>
    <property type="project" value="InterPro"/>
</dbReference>
<sequence>MQVVQGQSIDQFGMSGPPKASIMQTSTNVSDPGQPAQQFPAPQANQAPPYGVGMGQQPPGPRPGTQFRPPGHMTSGSWQPTSATPPLGQPAGPMQGGIPRSSSSPSMPGVNHGPGGTPAMVNGLPHGSTRPPIPMNGQVQAAPGSYQPEQQYAVSRQNQIVPLMPVTSNQVQSTGSAISNPSQPVGTYYPQSNVSTAASVRPAPPVGGQVIRPPPPIQGPQTTQMFNSRPNELPLPYHGHGQYSHQVSGLTSSATPGMTPNNSEPPSQKSSRAPSPVSGQKYDALEGQFSPQGGPSSVQDGKQPGSQPMQFSQLPRPTRPAFGHQQPQRPPGMMNQPTEHPGFVGQPVPPRSLGQQPPPPPGVSGQPPQPPGVSGQPPHPPGVSGQPPHPPGVSGQPPQPPGVSGQPPQPPGVSGQPPPPPGVSGQPPPQPGISGQPTGPPVGGSKQLGPPPFGGTGQPLPPPGASGEPPVGSGQQPYPPTQAGQIPFSGAKPQIVPGAQQSVPHSVGSGITGQRHYPQIPQTNMPAPGALPKPAIPTYSVNSTVAGSSQPSTAYPANSTHSQVGNPARLSSSFNNMRLQSDSLRPLNLLQEREIVPPDGVEVPRPDLPADYKKANCSPDIFRCTLNSIPNTESLLNKSRLPLGILIHPFKDLAQLPVIQSSVIVRCRSCRTYINPFVTFVDSRRWKCNLCYRNNDLPEEFNYDPVSRTYGEPQRRPEIKSGTIEFIAPSEYMLRPPQPAAYLFVLDVSFNAKGTGYLQAFCQTLLDELDRLPGDARTQIGFIAFDRSLYYFNLGEGLSQPQLLVVSDIEDNLLVNLNECKELVIELLNILPDMFKDNMETGSALGPAIEAAFKLLASIVRVGSDNCKCSPTGGRISVFQTQLPTIGSGALKSREDPNERSGKKIQHLGPATDFYKQLALNCSAQQVAVDLFMFNSQYADIASIACVSKYSGGSLYYFPGYHSVTNPTEAERFDGVLKRYLTRKIGFEAVMRIRCSRGLSIHTFHGNFFVRSTDLLSLPNVNPDAGFGMQMSIEDTIEANYVCFQAALLYTSSKGERRIRVHTLAVPVAKTLSEVHAHADQQAIIGLLAKMGVDRSLSSSMSDARDAMLNAVKDMLNSYGSTMASSQRIGQLPCAYSLRLQPLYTLALLKSLAFRVGSSTKLDDRVNTMEQCKNLPLCYLMLMLYPNMYPLHSVDEKCVISKGDLVIPQLPVLQLSSAYMDRHGVYLLDVGSHMIIWVGAAISDQFCQDVFDRPQFSSLPDAMLELPDQDNETSDLIRTFVTNLNDQRPFPATLLILREDSRSRYLFLQYMIEDHTESTMSYYEFLQHLQKEIKS</sequence>
<keyword evidence="12" id="KW-0968">Cytoplasmic vesicle</keyword>
<feature type="domain" description="Sec23/Sec24 trunk" evidence="16">
    <location>
        <begin position="737"/>
        <end position="980"/>
    </location>
</feature>
<keyword evidence="6" id="KW-0963">Cytoplasm</keyword>
<dbReference type="Pfam" id="PF04811">
    <property type="entry name" value="Sec23_trunk"/>
    <property type="match status" value="1"/>
</dbReference>
<reference evidence="19" key="1">
    <citation type="journal article" date="2023" name="Mol. Biol. Evol.">
        <title>Third-Generation Sequencing Reveals the Adaptive Role of the Epigenome in Three Deep-Sea Polychaetes.</title>
        <authorList>
            <person name="Perez M."/>
            <person name="Aroh O."/>
            <person name="Sun Y."/>
            <person name="Lan Y."/>
            <person name="Juniper S.K."/>
            <person name="Young C.R."/>
            <person name="Angers B."/>
            <person name="Qian P.Y."/>
        </authorList>
    </citation>
    <scope>NUCLEOTIDE SEQUENCE</scope>
    <source>
        <strain evidence="19">P08H-3</strain>
    </source>
</reference>
<dbReference type="InterPro" id="IPR012990">
    <property type="entry name" value="Beta-sandwich_Sec23_24"/>
</dbReference>
<gene>
    <name evidence="19" type="ORF">LSH36_364g01001</name>
</gene>
<dbReference type="Gene3D" id="2.60.40.1670">
    <property type="entry name" value="beta-sandwich domain of Sec23/24"/>
    <property type="match status" value="1"/>
</dbReference>
<feature type="compositionally biased region" description="Low complexity" evidence="13">
    <location>
        <begin position="465"/>
        <end position="474"/>
    </location>
</feature>
<dbReference type="PANTHER" id="PTHR13803:SF39">
    <property type="entry name" value="SECRETORY 24AB, ISOFORM A"/>
    <property type="match status" value="1"/>
</dbReference>
<feature type="compositionally biased region" description="Pro residues" evidence="13">
    <location>
        <begin position="449"/>
        <end position="464"/>
    </location>
</feature>
<dbReference type="SUPFAM" id="SSF82754">
    <property type="entry name" value="C-terminal, gelsolin-like domain of Sec23/24"/>
    <property type="match status" value="1"/>
</dbReference>
<evidence type="ECO:0000256" key="13">
    <source>
        <dbReference type="SAM" id="MobiDB-lite"/>
    </source>
</evidence>
<dbReference type="InterPro" id="IPR006895">
    <property type="entry name" value="Znf_Sec23_Sec24"/>
</dbReference>
<dbReference type="Gene3D" id="3.40.20.10">
    <property type="entry name" value="Severin"/>
    <property type="match status" value="1"/>
</dbReference>
<organism evidence="19 20">
    <name type="scientific">Paralvinella palmiformis</name>
    <dbReference type="NCBI Taxonomy" id="53620"/>
    <lineage>
        <taxon>Eukaryota</taxon>
        <taxon>Metazoa</taxon>
        <taxon>Spiralia</taxon>
        <taxon>Lophotrochozoa</taxon>
        <taxon>Annelida</taxon>
        <taxon>Polychaeta</taxon>
        <taxon>Sedentaria</taxon>
        <taxon>Canalipalpata</taxon>
        <taxon>Terebellida</taxon>
        <taxon>Terebelliformia</taxon>
        <taxon>Alvinellidae</taxon>
        <taxon>Paralvinella</taxon>
    </lineage>
</organism>
<evidence type="ECO:0000259" key="14">
    <source>
        <dbReference type="Pfam" id="PF00626"/>
    </source>
</evidence>
<dbReference type="InterPro" id="IPR036180">
    <property type="entry name" value="Gelsolin-like_dom_sf"/>
</dbReference>
<dbReference type="SUPFAM" id="SSF81995">
    <property type="entry name" value="beta-sandwich domain of Sec23/24"/>
    <property type="match status" value="1"/>
</dbReference>
<feature type="region of interest" description="Disordered" evidence="13">
    <location>
        <begin position="197"/>
        <end position="511"/>
    </location>
</feature>
<feature type="domain" description="Gelsolin-like" evidence="14">
    <location>
        <begin position="1209"/>
        <end position="1273"/>
    </location>
</feature>
<feature type="compositionally biased region" description="Polar residues" evidence="13">
    <location>
        <begin position="243"/>
        <end position="273"/>
    </location>
</feature>
<keyword evidence="5" id="KW-0813">Transport</keyword>
<feature type="compositionally biased region" description="Polar residues" evidence="13">
    <location>
        <begin position="289"/>
        <end position="315"/>
    </location>
</feature>
<evidence type="ECO:0008006" key="21">
    <source>
        <dbReference type="Google" id="ProtNLM"/>
    </source>
</evidence>
<dbReference type="Pfam" id="PF04815">
    <property type="entry name" value="Sec23_helical"/>
    <property type="match status" value="1"/>
</dbReference>
<keyword evidence="8" id="KW-0931">ER-Golgi transport</keyword>
<evidence type="ECO:0000256" key="3">
    <source>
        <dbReference type="ARBA" id="ARBA00004397"/>
    </source>
</evidence>
<dbReference type="InterPro" id="IPR050550">
    <property type="entry name" value="SEC23_SEC24_subfamily"/>
</dbReference>
<evidence type="ECO:0000259" key="18">
    <source>
        <dbReference type="Pfam" id="PF08033"/>
    </source>
</evidence>
<dbReference type="GO" id="GO:0005789">
    <property type="term" value="C:endoplasmic reticulum membrane"/>
    <property type="evidence" value="ECO:0007669"/>
    <property type="project" value="UniProtKB-SubCell"/>
</dbReference>
<dbReference type="EMBL" id="JAODUP010000364">
    <property type="protein sequence ID" value="KAK2151401.1"/>
    <property type="molecule type" value="Genomic_DNA"/>
</dbReference>
<dbReference type="SUPFAM" id="SSF53300">
    <property type="entry name" value="vWA-like"/>
    <property type="match status" value="1"/>
</dbReference>
<feature type="compositionally biased region" description="Low complexity" evidence="13">
    <location>
        <begin position="34"/>
        <end position="71"/>
    </location>
</feature>
<evidence type="ECO:0000313" key="20">
    <source>
        <dbReference type="Proteomes" id="UP001208570"/>
    </source>
</evidence>
<comment type="caution">
    <text evidence="19">The sequence shown here is derived from an EMBL/GenBank/DDBJ whole genome shotgun (WGS) entry which is preliminary data.</text>
</comment>
<dbReference type="GO" id="GO:0030127">
    <property type="term" value="C:COPII vesicle coat"/>
    <property type="evidence" value="ECO:0007669"/>
    <property type="project" value="InterPro"/>
</dbReference>
<comment type="subcellular location">
    <subcellularLocation>
        <location evidence="1">Cytoplasmic vesicle</location>
        <location evidence="1">COPII-coated vesicle membrane</location>
        <topology evidence="1">Peripheral membrane protein</topology>
        <orientation evidence="1">Cytoplasmic side</orientation>
    </subcellularLocation>
    <subcellularLocation>
        <location evidence="3">Endoplasmic reticulum membrane</location>
        <topology evidence="3">Peripheral membrane protein</topology>
        <orientation evidence="3">Cytoplasmic side</orientation>
    </subcellularLocation>
    <subcellularLocation>
        <location evidence="2">Golgi apparatus membrane</location>
    </subcellularLocation>
</comment>
<dbReference type="GO" id="GO:0070971">
    <property type="term" value="C:endoplasmic reticulum exit site"/>
    <property type="evidence" value="ECO:0007669"/>
    <property type="project" value="TreeGrafter"/>
</dbReference>
<feature type="region of interest" description="Disordered" evidence="13">
    <location>
        <begin position="1"/>
        <end position="132"/>
    </location>
</feature>
<evidence type="ECO:0000259" key="15">
    <source>
        <dbReference type="Pfam" id="PF04810"/>
    </source>
</evidence>
<evidence type="ECO:0000313" key="19">
    <source>
        <dbReference type="EMBL" id="KAK2151401.1"/>
    </source>
</evidence>
<dbReference type="GO" id="GO:0000149">
    <property type="term" value="F:SNARE binding"/>
    <property type="evidence" value="ECO:0007669"/>
    <property type="project" value="TreeGrafter"/>
</dbReference>
<accession>A0AAD9JEZ1</accession>
<evidence type="ECO:0000256" key="10">
    <source>
        <dbReference type="ARBA" id="ARBA00023034"/>
    </source>
</evidence>
<evidence type="ECO:0000259" key="16">
    <source>
        <dbReference type="Pfam" id="PF04811"/>
    </source>
</evidence>
<evidence type="ECO:0000256" key="9">
    <source>
        <dbReference type="ARBA" id="ARBA00022927"/>
    </source>
</evidence>
<evidence type="ECO:0000256" key="5">
    <source>
        <dbReference type="ARBA" id="ARBA00022448"/>
    </source>
</evidence>
<proteinExistence type="inferred from homology"/>
<protein>
    <recommendedName>
        <fullName evidence="21">Protein transport protein Sec24A</fullName>
    </recommendedName>
</protein>
<evidence type="ECO:0000256" key="8">
    <source>
        <dbReference type="ARBA" id="ARBA00022892"/>
    </source>
</evidence>
<keyword evidence="9" id="KW-0653">Protein transport</keyword>
<keyword evidence="10" id="KW-0333">Golgi apparatus</keyword>
<dbReference type="InterPro" id="IPR036465">
    <property type="entry name" value="vWFA_dom_sf"/>
</dbReference>
<feature type="compositionally biased region" description="Polar residues" evidence="13">
    <location>
        <begin position="1"/>
        <end position="10"/>
    </location>
</feature>
<dbReference type="SUPFAM" id="SSF81811">
    <property type="entry name" value="Helical domain of Sec23/24"/>
    <property type="match status" value="1"/>
</dbReference>
<dbReference type="Proteomes" id="UP001208570">
    <property type="component" value="Unassembled WGS sequence"/>
</dbReference>
<dbReference type="InterPro" id="IPR041742">
    <property type="entry name" value="Sec24-like_trunk_dom"/>
</dbReference>
<dbReference type="SUPFAM" id="SSF82919">
    <property type="entry name" value="Zn-finger domain of Sec23/24"/>
    <property type="match status" value="1"/>
</dbReference>
<feature type="compositionally biased region" description="Polar residues" evidence="13">
    <location>
        <begin position="74"/>
        <end position="84"/>
    </location>
</feature>
<feature type="compositionally biased region" description="Pro residues" evidence="13">
    <location>
        <begin position="356"/>
        <end position="431"/>
    </location>
</feature>
<keyword evidence="11" id="KW-0472">Membrane</keyword>
<keyword evidence="7" id="KW-0256">Endoplasmic reticulum</keyword>
<dbReference type="Pfam" id="PF00626">
    <property type="entry name" value="Gelsolin"/>
    <property type="match status" value="1"/>
</dbReference>
<dbReference type="Gene3D" id="3.40.50.410">
    <property type="entry name" value="von Willebrand factor, type A domain"/>
    <property type="match status" value="1"/>
</dbReference>
<dbReference type="GO" id="GO:0000139">
    <property type="term" value="C:Golgi membrane"/>
    <property type="evidence" value="ECO:0007669"/>
    <property type="project" value="UniProtKB-SubCell"/>
</dbReference>
<dbReference type="InterPro" id="IPR006896">
    <property type="entry name" value="Sec23/24_trunk_dom"/>
</dbReference>
<keyword evidence="20" id="KW-1185">Reference proteome</keyword>
<dbReference type="InterPro" id="IPR006900">
    <property type="entry name" value="Sec23/24_helical_dom"/>
</dbReference>
<feature type="domain" description="Sec23/Sec24 helical" evidence="17">
    <location>
        <begin position="1080"/>
        <end position="1181"/>
    </location>
</feature>
<evidence type="ECO:0000256" key="12">
    <source>
        <dbReference type="ARBA" id="ARBA00023329"/>
    </source>
</evidence>
<dbReference type="PANTHER" id="PTHR13803">
    <property type="entry name" value="SEC24-RELATED PROTEIN"/>
    <property type="match status" value="1"/>
</dbReference>
<dbReference type="GO" id="GO:0090110">
    <property type="term" value="P:COPII-coated vesicle cargo loading"/>
    <property type="evidence" value="ECO:0007669"/>
    <property type="project" value="TreeGrafter"/>
</dbReference>
<evidence type="ECO:0000256" key="2">
    <source>
        <dbReference type="ARBA" id="ARBA00004394"/>
    </source>
</evidence>
<evidence type="ECO:0000256" key="6">
    <source>
        <dbReference type="ARBA" id="ARBA00022490"/>
    </source>
</evidence>
<dbReference type="FunFam" id="2.30.30.380:FF:000004">
    <property type="entry name" value="SEC24 homolog B, COPII coat complex component"/>
    <property type="match status" value="1"/>
</dbReference>
<dbReference type="Gene3D" id="1.20.120.730">
    <property type="entry name" value="Sec23/Sec24 helical domain"/>
    <property type="match status" value="1"/>
</dbReference>
<evidence type="ECO:0000259" key="17">
    <source>
        <dbReference type="Pfam" id="PF04815"/>
    </source>
</evidence>
<evidence type="ECO:0000256" key="7">
    <source>
        <dbReference type="ARBA" id="ARBA00022824"/>
    </source>
</evidence>
<dbReference type="Pfam" id="PF08033">
    <property type="entry name" value="Sec23_BS"/>
    <property type="match status" value="1"/>
</dbReference>
<dbReference type="InterPro" id="IPR036175">
    <property type="entry name" value="Sec23/24_helical_dom_sf"/>
</dbReference>
<feature type="domain" description="Zinc finger Sec23/Sec24-type" evidence="15">
    <location>
        <begin position="664"/>
        <end position="700"/>
    </location>
</feature>
<dbReference type="Pfam" id="PF04810">
    <property type="entry name" value="zf-Sec23_Sec24"/>
    <property type="match status" value="1"/>
</dbReference>
<feature type="compositionally biased region" description="Polar residues" evidence="13">
    <location>
        <begin position="22"/>
        <end position="31"/>
    </location>
</feature>
<dbReference type="GO" id="GO:0008270">
    <property type="term" value="F:zinc ion binding"/>
    <property type="evidence" value="ECO:0007669"/>
    <property type="project" value="InterPro"/>
</dbReference>
<dbReference type="InterPro" id="IPR036174">
    <property type="entry name" value="Znf_Sec23_Sec24_sf"/>
</dbReference>
<name>A0AAD9JEZ1_9ANNE</name>
<evidence type="ECO:0000256" key="11">
    <source>
        <dbReference type="ARBA" id="ARBA00023136"/>
    </source>
</evidence>
<evidence type="ECO:0000256" key="4">
    <source>
        <dbReference type="ARBA" id="ARBA00008334"/>
    </source>
</evidence>
<comment type="similarity">
    <text evidence="4">Belongs to the SEC23/SEC24 family. SEC24 subfamily.</text>
</comment>
<dbReference type="InterPro" id="IPR007123">
    <property type="entry name" value="Gelsolin-like_dom"/>
</dbReference>
<dbReference type="InterPro" id="IPR029006">
    <property type="entry name" value="ADF-H/Gelsolin-like_dom_sf"/>
</dbReference>
<dbReference type="Gene3D" id="2.30.30.380">
    <property type="entry name" value="Zn-finger domain of Sec23/24"/>
    <property type="match status" value="1"/>
</dbReference>
<evidence type="ECO:0000256" key="1">
    <source>
        <dbReference type="ARBA" id="ARBA00004299"/>
    </source>
</evidence>